<evidence type="ECO:0000259" key="2">
    <source>
        <dbReference type="Pfam" id="PF01757"/>
    </source>
</evidence>
<gene>
    <name evidence="4" type="ORF">RSA3_06000</name>
</gene>
<dbReference type="InterPro" id="IPR002656">
    <property type="entry name" value="Acyl_transf_3_dom"/>
</dbReference>
<feature type="transmembrane region" description="Helical" evidence="1">
    <location>
        <begin position="150"/>
        <end position="166"/>
    </location>
</feature>
<evidence type="ECO:0000313" key="5">
    <source>
        <dbReference type="Proteomes" id="UP000072189"/>
    </source>
</evidence>
<sequence length="671" mass="71879">MTTPTKTSSFRPDIQGLRAIAVLLVVLYHSGVSVLGGGYVGVDVFFVISGFLITSHLLGSLERDGRIRFREFYAKRARRILPASFAVVLFTVIASFIWVNPLQLTQVLQGAAWTALYVPNYLFAVEGTDYLAETIPSVFQHYWSLGIEEQFYILWPALLTGAFLLLRRRPKLVTWVILAVAVVSFAACLLVVSRSQPWAFFSLPTRAWELAVGGLVAALLRTRPAWIATGIAGLSAWVGLIAVIAAGFTFTSSTPFPGLSTLLPVLGTAALIIGGASSTRWSPAPLLSLRPMQFVGAISYSLYLVHWPMQQIPQSAVGYNNPLPLWVTLGLAVLSVPLAWLSFRYIEEPFRTSPRARRASASATLIATGATSAVIAVTAICLLLVGNLTPISSGRAVEAGQPLSVPPVVPSFVPSNLTPQLREASNDNSVVYANGCHQGPTGRDANGCWFGSNTDAPVVALFGDSHAASWVPAFAAMAEAGEIRLNSNSKSSCGSVQTASEQAAPGTSCAVWRDRVIERLRADPPDIIVLANFAAARVEGESDPAQAWRDGIAQTLAELPAASRVVIMADSPNFGITPAMCLAAHLEDVSACEVDRAVALRDDLRSVERDTDGADWIDLTDYICDDLSCSPVVGNYLVSRDAHHLTKTFAEALTPALRERLLSATSTARGT</sequence>
<proteinExistence type="predicted"/>
<reference evidence="4 5" key="1">
    <citation type="journal article" date="2016" name="Front. Microbiol.">
        <title>Genomic Resource of Rice Seed Associated Bacteria.</title>
        <authorList>
            <person name="Midha S."/>
            <person name="Bansal K."/>
            <person name="Sharma S."/>
            <person name="Kumar N."/>
            <person name="Patil P.P."/>
            <person name="Chaudhry V."/>
            <person name="Patil P.B."/>
        </authorList>
    </citation>
    <scope>NUCLEOTIDE SEQUENCE [LARGE SCALE GENOMIC DNA]</scope>
    <source>
        <strain evidence="4 5">RSA3</strain>
    </source>
</reference>
<feature type="transmembrane region" description="Helical" evidence="1">
    <location>
        <begin position="16"/>
        <end position="32"/>
    </location>
</feature>
<dbReference type="GO" id="GO:0009103">
    <property type="term" value="P:lipopolysaccharide biosynthetic process"/>
    <property type="evidence" value="ECO:0007669"/>
    <property type="project" value="TreeGrafter"/>
</dbReference>
<dbReference type="PATRIC" id="fig|2033.7.peg.1800"/>
<comment type="caution">
    <text evidence="4">The sequence shown here is derived from an EMBL/GenBank/DDBJ whole genome shotgun (WGS) entry which is preliminary data.</text>
</comment>
<evidence type="ECO:0000259" key="3">
    <source>
        <dbReference type="Pfam" id="PF19040"/>
    </source>
</evidence>
<dbReference type="PANTHER" id="PTHR23028">
    <property type="entry name" value="ACETYLTRANSFERASE"/>
    <property type="match status" value="1"/>
</dbReference>
<feature type="transmembrane region" description="Helical" evidence="1">
    <location>
        <begin position="80"/>
        <end position="99"/>
    </location>
</feature>
<dbReference type="Pfam" id="PF19040">
    <property type="entry name" value="SGNH"/>
    <property type="match status" value="1"/>
</dbReference>
<dbReference type="PANTHER" id="PTHR23028:SF53">
    <property type="entry name" value="ACYL_TRANSF_3 DOMAIN-CONTAINING PROTEIN"/>
    <property type="match status" value="1"/>
</dbReference>
<feature type="transmembrane region" description="Helical" evidence="1">
    <location>
        <begin position="256"/>
        <end position="275"/>
    </location>
</feature>
<evidence type="ECO:0000313" key="4">
    <source>
        <dbReference type="EMBL" id="KTS13181.1"/>
    </source>
</evidence>
<dbReference type="InterPro" id="IPR043968">
    <property type="entry name" value="SGNH"/>
</dbReference>
<feature type="transmembrane region" description="Helical" evidence="1">
    <location>
        <begin position="227"/>
        <end position="250"/>
    </location>
</feature>
<evidence type="ECO:0008006" key="6">
    <source>
        <dbReference type="Google" id="ProtNLM"/>
    </source>
</evidence>
<dbReference type="Pfam" id="PF01757">
    <property type="entry name" value="Acyl_transf_3"/>
    <property type="match status" value="1"/>
</dbReference>
<accession>A0A147F9D7</accession>
<dbReference type="EMBL" id="LDRV01000033">
    <property type="protein sequence ID" value="KTS13181.1"/>
    <property type="molecule type" value="Genomic_DNA"/>
</dbReference>
<organism evidence="4 5">
    <name type="scientific">Microbacterium testaceum</name>
    <name type="common">Aureobacterium testaceum</name>
    <name type="synonym">Brevibacterium testaceum</name>
    <dbReference type="NCBI Taxonomy" id="2033"/>
    <lineage>
        <taxon>Bacteria</taxon>
        <taxon>Bacillati</taxon>
        <taxon>Actinomycetota</taxon>
        <taxon>Actinomycetes</taxon>
        <taxon>Micrococcales</taxon>
        <taxon>Microbacteriaceae</taxon>
        <taxon>Microbacterium</taxon>
    </lineage>
</organism>
<feature type="transmembrane region" description="Helical" evidence="1">
    <location>
        <begin position="198"/>
        <end position="220"/>
    </location>
</feature>
<name>A0A147F9D7_MICTE</name>
<dbReference type="GO" id="GO:0016747">
    <property type="term" value="F:acyltransferase activity, transferring groups other than amino-acyl groups"/>
    <property type="evidence" value="ECO:0007669"/>
    <property type="project" value="InterPro"/>
</dbReference>
<feature type="domain" description="Acyltransferase 3" evidence="2">
    <location>
        <begin position="13"/>
        <end position="342"/>
    </location>
</feature>
<feature type="domain" description="SGNH" evidence="3">
    <location>
        <begin position="436"/>
        <end position="658"/>
    </location>
</feature>
<keyword evidence="1" id="KW-1133">Transmembrane helix</keyword>
<feature type="transmembrane region" description="Helical" evidence="1">
    <location>
        <begin position="173"/>
        <end position="192"/>
    </location>
</feature>
<protein>
    <recommendedName>
        <fullName evidence="6">Acyltransferase</fullName>
    </recommendedName>
</protein>
<dbReference type="InterPro" id="IPR050879">
    <property type="entry name" value="Acyltransferase_3"/>
</dbReference>
<dbReference type="Proteomes" id="UP000072189">
    <property type="component" value="Unassembled WGS sequence"/>
</dbReference>
<keyword evidence="1" id="KW-0472">Membrane</keyword>
<feature type="transmembrane region" description="Helical" evidence="1">
    <location>
        <begin position="364"/>
        <end position="385"/>
    </location>
</feature>
<evidence type="ECO:0000256" key="1">
    <source>
        <dbReference type="SAM" id="Phobius"/>
    </source>
</evidence>
<dbReference type="AlphaFoldDB" id="A0A147F9D7"/>
<dbReference type="GO" id="GO:0016020">
    <property type="term" value="C:membrane"/>
    <property type="evidence" value="ECO:0007669"/>
    <property type="project" value="TreeGrafter"/>
</dbReference>
<dbReference type="RefSeq" id="WP_058613663.1">
    <property type="nucleotide sequence ID" value="NZ_LDRV01000033.1"/>
</dbReference>
<feature type="transmembrane region" description="Helical" evidence="1">
    <location>
        <begin position="287"/>
        <end position="305"/>
    </location>
</feature>
<keyword evidence="1" id="KW-0812">Transmembrane</keyword>
<feature type="transmembrane region" description="Helical" evidence="1">
    <location>
        <begin position="325"/>
        <end position="343"/>
    </location>
</feature>
<feature type="transmembrane region" description="Helical" evidence="1">
    <location>
        <begin position="38"/>
        <end position="59"/>
    </location>
</feature>